<proteinExistence type="predicted"/>
<dbReference type="PROSITE" id="PS50110">
    <property type="entry name" value="RESPONSE_REGULATORY"/>
    <property type="match status" value="1"/>
</dbReference>
<dbReference type="EMBL" id="CP012508">
    <property type="protein sequence ID" value="ALB23919.1"/>
    <property type="molecule type" value="Genomic_DNA"/>
</dbReference>
<evidence type="ECO:0000313" key="1">
    <source>
        <dbReference type="EMBL" id="ALB23919.1"/>
    </source>
</evidence>
<dbReference type="InterPro" id="IPR011990">
    <property type="entry name" value="TPR-like_helical_dom_sf"/>
</dbReference>
<dbReference type="SMART" id="SM00448">
    <property type="entry name" value="REC"/>
    <property type="match status" value="1"/>
</dbReference>
<dbReference type="Gene3D" id="3.40.50.2300">
    <property type="match status" value="1"/>
</dbReference>
<dbReference type="Pfam" id="PF00072">
    <property type="entry name" value="Response_reg"/>
    <property type="match status" value="1"/>
</dbReference>
<dbReference type="InterPro" id="IPR011006">
    <property type="entry name" value="CheY-like_superfamily"/>
</dbReference>
<dbReference type="OrthoDB" id="7298659at2"/>
<dbReference type="InterPro" id="IPR001789">
    <property type="entry name" value="Sig_transdc_resp-reg_receiver"/>
</dbReference>
<gene>
    <name evidence="1" type="ORF">KU39_2743</name>
</gene>
<dbReference type="RefSeq" id="WP_017376931.1">
    <property type="nucleotide sequence ID" value="NZ_CP012508.1"/>
</dbReference>
<dbReference type="Pfam" id="PF14559">
    <property type="entry name" value="TPR_19"/>
    <property type="match status" value="1"/>
</dbReference>
<dbReference type="PANTHER" id="PTHR43228:SF1">
    <property type="entry name" value="TWO-COMPONENT RESPONSE REGULATOR ARR22"/>
    <property type="match status" value="1"/>
</dbReference>
<dbReference type="PANTHER" id="PTHR43228">
    <property type="entry name" value="TWO-COMPONENT RESPONSE REGULATOR"/>
    <property type="match status" value="1"/>
</dbReference>
<dbReference type="CDD" id="cd17589">
    <property type="entry name" value="REC_TPR"/>
    <property type="match status" value="1"/>
</dbReference>
<dbReference type="AlphaFoldDB" id="A0A1L6TEL6"/>
<dbReference type="SUPFAM" id="SSF52172">
    <property type="entry name" value="CheY-like"/>
    <property type="match status" value="1"/>
</dbReference>
<reference evidence="1 2" key="1">
    <citation type="journal article" date="2014" name="Genome Announc.">
        <title>Comparative Genome Analysis of Two Isolates of the Fish Pathogen Piscirickettsia salmonis from Different Hosts Reveals Major Differences in Virulence-Associated Secretion Systems.</title>
        <authorList>
            <person name="Bohle H."/>
            <person name="Henriquez P."/>
            <person name="Grothusen H."/>
            <person name="Navas E."/>
            <person name="Sandoval A."/>
            <person name="Bustamante F."/>
            <person name="Bustos P."/>
            <person name="Mancilla M."/>
        </authorList>
    </citation>
    <scope>NUCLEOTIDE SEQUENCE [LARGE SCALE GENOMIC DNA]</scope>
    <source>
        <strain evidence="2">B1-32597</strain>
    </source>
</reference>
<accession>A0A1L6TEL6</accession>
<dbReference type="Gene3D" id="1.25.40.10">
    <property type="entry name" value="Tetratricopeptide repeat domain"/>
    <property type="match status" value="1"/>
</dbReference>
<dbReference type="InterPro" id="IPR052048">
    <property type="entry name" value="ST_Response_Regulator"/>
</dbReference>
<dbReference type="Proteomes" id="UP000029558">
    <property type="component" value="Chromosome"/>
</dbReference>
<organism evidence="1 2">
    <name type="scientific">Piscirickettsia salmonis</name>
    <dbReference type="NCBI Taxonomy" id="1238"/>
    <lineage>
        <taxon>Bacteria</taxon>
        <taxon>Pseudomonadati</taxon>
        <taxon>Pseudomonadota</taxon>
        <taxon>Gammaproteobacteria</taxon>
        <taxon>Thiotrichales</taxon>
        <taxon>Piscirickettsiaceae</taxon>
        <taxon>Piscirickettsia</taxon>
    </lineage>
</organism>
<sequence length="545" mass="61955">MPKIDLADKKILVVDDFKSMRTVLKSMLQKVGASNIDQAVDGYEAIAQAKVTQYDIILCDYNMGDGPNGMDVLGELRDGGDLKYSAVFMMVTAVANPGMVMGALEHLPDAYMIKPFNVAEFIDRLTMILERRESMSAINDALDAADHDQVLRLCQIRIAQAESRDIVHECERIQADTLFRLNKFPEASQAFMAILEKREALWARIGLGKIYYLSEKYEESATQFKYILAEHKEHLVARDWLAKALIKQGEIKRAQSVLEKAVAISPNSLARQRKLADIAEQNEDVEVAEAARRNVLRLSKFSPQKDPDDILRLANQLQKQNQKTADGLDDMRPCKEALHLLEGMEETYSEREDLMIRLHLLKGAIFNHLKEKGKAQDHLRKAVDLYDKNHPSMKPMDQVSVARDFFYSELGHKGELMIRILLCRHRNEADVTDKIREFYYGPEITPDEANHLAVEMFKSQQYAEAVELFELAATELPDNIAISLNAAQALITFMSQGGKRTKILFQRCGRYLDQAKDIKTADAKRLARYKELLKLYSDLLRAGVN</sequence>
<evidence type="ECO:0000313" key="2">
    <source>
        <dbReference type="Proteomes" id="UP000029558"/>
    </source>
</evidence>
<dbReference type="GO" id="GO:0000160">
    <property type="term" value="P:phosphorelay signal transduction system"/>
    <property type="evidence" value="ECO:0007669"/>
    <property type="project" value="InterPro"/>
</dbReference>
<dbReference type="SMART" id="SM00028">
    <property type="entry name" value="TPR"/>
    <property type="match status" value="4"/>
</dbReference>
<protein>
    <submittedName>
        <fullName evidence="1">Response regulator</fullName>
    </submittedName>
</protein>
<dbReference type="SUPFAM" id="SSF48452">
    <property type="entry name" value="TPR-like"/>
    <property type="match status" value="1"/>
</dbReference>
<dbReference type="InterPro" id="IPR019734">
    <property type="entry name" value="TPR_rpt"/>
</dbReference>
<name>A0A1L6TEL6_PISSA</name>